<dbReference type="EMBL" id="UINC01011154">
    <property type="protein sequence ID" value="SVA49347.1"/>
    <property type="molecule type" value="Genomic_DNA"/>
</dbReference>
<comment type="similarity">
    <text evidence="1">Belongs to the bacterial ribosomal protein bL21 family.</text>
</comment>
<dbReference type="HAMAP" id="MF_01363">
    <property type="entry name" value="Ribosomal_bL21"/>
    <property type="match status" value="1"/>
</dbReference>
<dbReference type="SUPFAM" id="SSF141091">
    <property type="entry name" value="L21p-like"/>
    <property type="match status" value="1"/>
</dbReference>
<dbReference type="PROSITE" id="PS01169">
    <property type="entry name" value="RIBOSOMAL_L21"/>
    <property type="match status" value="1"/>
</dbReference>
<evidence type="ECO:0000313" key="6">
    <source>
        <dbReference type="EMBL" id="SVA49347.1"/>
    </source>
</evidence>
<keyword evidence="3" id="KW-0694">RNA-binding</keyword>
<keyword evidence="4" id="KW-0689">Ribosomal protein</keyword>
<dbReference type="PANTHER" id="PTHR21349:SF0">
    <property type="entry name" value="LARGE RIBOSOMAL SUBUNIT PROTEIN BL21M"/>
    <property type="match status" value="1"/>
</dbReference>
<reference evidence="6" key="1">
    <citation type="submission" date="2018-05" db="EMBL/GenBank/DDBJ databases">
        <authorList>
            <person name="Lanie J.A."/>
            <person name="Ng W.-L."/>
            <person name="Kazmierczak K.M."/>
            <person name="Andrzejewski T.M."/>
            <person name="Davidsen T.M."/>
            <person name="Wayne K.J."/>
            <person name="Tettelin H."/>
            <person name="Glass J.I."/>
            <person name="Rusch D."/>
            <person name="Podicherti R."/>
            <person name="Tsui H.-C.T."/>
            <person name="Winkler M.E."/>
        </authorList>
    </citation>
    <scope>NUCLEOTIDE SEQUENCE</scope>
</reference>
<name>A0A381WBN6_9ZZZZ</name>
<dbReference type="GO" id="GO:1990904">
    <property type="term" value="C:ribonucleoprotein complex"/>
    <property type="evidence" value="ECO:0007669"/>
    <property type="project" value="UniProtKB-KW"/>
</dbReference>
<dbReference type="GO" id="GO:0005737">
    <property type="term" value="C:cytoplasm"/>
    <property type="evidence" value="ECO:0007669"/>
    <property type="project" value="UniProtKB-ARBA"/>
</dbReference>
<evidence type="ECO:0000256" key="5">
    <source>
        <dbReference type="ARBA" id="ARBA00023274"/>
    </source>
</evidence>
<evidence type="ECO:0000256" key="1">
    <source>
        <dbReference type="ARBA" id="ARBA00008563"/>
    </source>
</evidence>
<sequence>MDYAIIKTGGKQYRVSNGDIIDVEKLQVDPGSEIELDQVMAVSIDGQLNVGTPVVDGAKVVALVQAQDRAKKILVFKYKSKTRYRRTRGHRQPYTRLQIMEIVSEEGAKVGS</sequence>
<dbReference type="GO" id="GO:0019843">
    <property type="term" value="F:rRNA binding"/>
    <property type="evidence" value="ECO:0007669"/>
    <property type="project" value="UniProtKB-KW"/>
</dbReference>
<gene>
    <name evidence="6" type="ORF">METZ01_LOCUS102201</name>
</gene>
<protein>
    <recommendedName>
        <fullName evidence="7">50S ribosomal protein L21</fullName>
    </recommendedName>
</protein>
<dbReference type="AlphaFoldDB" id="A0A381WBN6"/>
<dbReference type="InterPro" id="IPR036164">
    <property type="entry name" value="bL21-like_sf"/>
</dbReference>
<dbReference type="GO" id="GO:0006412">
    <property type="term" value="P:translation"/>
    <property type="evidence" value="ECO:0007669"/>
    <property type="project" value="InterPro"/>
</dbReference>
<evidence type="ECO:0008006" key="7">
    <source>
        <dbReference type="Google" id="ProtNLM"/>
    </source>
</evidence>
<dbReference type="NCBIfam" id="TIGR00061">
    <property type="entry name" value="L21"/>
    <property type="match status" value="1"/>
</dbReference>
<accession>A0A381WBN6</accession>
<evidence type="ECO:0000256" key="3">
    <source>
        <dbReference type="ARBA" id="ARBA00022884"/>
    </source>
</evidence>
<keyword evidence="2" id="KW-0699">rRNA-binding</keyword>
<proteinExistence type="inferred from homology"/>
<keyword evidence="5" id="KW-0687">Ribonucleoprotein</keyword>
<dbReference type="InterPro" id="IPR028909">
    <property type="entry name" value="bL21-like"/>
</dbReference>
<dbReference type="InterPro" id="IPR001787">
    <property type="entry name" value="Ribosomal_bL21"/>
</dbReference>
<evidence type="ECO:0000256" key="4">
    <source>
        <dbReference type="ARBA" id="ARBA00022980"/>
    </source>
</evidence>
<dbReference type="InterPro" id="IPR018258">
    <property type="entry name" value="Ribosomal_bL21_CS"/>
</dbReference>
<dbReference type="GO" id="GO:0005840">
    <property type="term" value="C:ribosome"/>
    <property type="evidence" value="ECO:0007669"/>
    <property type="project" value="UniProtKB-KW"/>
</dbReference>
<dbReference type="Pfam" id="PF00829">
    <property type="entry name" value="Ribosomal_L21p"/>
    <property type="match status" value="1"/>
</dbReference>
<evidence type="ECO:0000256" key="2">
    <source>
        <dbReference type="ARBA" id="ARBA00022730"/>
    </source>
</evidence>
<organism evidence="6">
    <name type="scientific">marine metagenome</name>
    <dbReference type="NCBI Taxonomy" id="408172"/>
    <lineage>
        <taxon>unclassified sequences</taxon>
        <taxon>metagenomes</taxon>
        <taxon>ecological metagenomes</taxon>
    </lineage>
</organism>
<dbReference type="GO" id="GO:0003735">
    <property type="term" value="F:structural constituent of ribosome"/>
    <property type="evidence" value="ECO:0007669"/>
    <property type="project" value="InterPro"/>
</dbReference>
<dbReference type="PANTHER" id="PTHR21349">
    <property type="entry name" value="50S RIBOSOMAL PROTEIN L21"/>
    <property type="match status" value="1"/>
</dbReference>